<name>A0A414FV28_9ACTN</name>
<dbReference type="AlphaFoldDB" id="A0A414FV28"/>
<protein>
    <submittedName>
        <fullName evidence="1">Uncharacterized protein</fullName>
    </submittedName>
</protein>
<comment type="caution">
    <text evidence="1">The sequence shown here is derived from an EMBL/GenBank/DDBJ whole genome shotgun (WGS) entry which is preliminary data.</text>
</comment>
<evidence type="ECO:0000313" key="2">
    <source>
        <dbReference type="Proteomes" id="UP000286050"/>
    </source>
</evidence>
<reference evidence="1 2" key="1">
    <citation type="submission" date="2018-08" db="EMBL/GenBank/DDBJ databases">
        <title>A genome reference for cultivated species of the human gut microbiota.</title>
        <authorList>
            <person name="Zou Y."/>
            <person name="Xue W."/>
            <person name="Luo G."/>
        </authorList>
    </citation>
    <scope>NUCLEOTIDE SEQUENCE [LARGE SCALE GENOMIC DNA]</scope>
    <source>
        <strain evidence="1 2">AM30-5LB</strain>
    </source>
</reference>
<dbReference type="RefSeq" id="WP_118272282.1">
    <property type="nucleotide sequence ID" value="NZ_QSJI01000007.1"/>
</dbReference>
<proteinExistence type="predicted"/>
<dbReference type="Proteomes" id="UP000286050">
    <property type="component" value="Unassembled WGS sequence"/>
</dbReference>
<accession>A0A414FV28</accession>
<dbReference type="EMBL" id="QSJI01000007">
    <property type="protein sequence ID" value="RHD54852.1"/>
    <property type="molecule type" value="Genomic_DNA"/>
</dbReference>
<sequence length="153" mass="16524">MSEEIYNNEASQDEVSAELDAMVCDLIDDMLNGLADGEDLGVVLIAEDANGNRYQACFTEDGPEACLEGAQHFIEANAAGIQSDHVGPLDRYAIAYTGGVELDCEFQDAVIVSFYQRGMSMGYSAYVLYEGAGTGEDFRWCDPEPAGEEPALL</sequence>
<evidence type="ECO:0000313" key="1">
    <source>
        <dbReference type="EMBL" id="RHD54852.1"/>
    </source>
</evidence>
<gene>
    <name evidence="1" type="ORF">DW787_07360</name>
</gene>
<organism evidence="1 2">
    <name type="scientific">Collinsella intestinalis</name>
    <dbReference type="NCBI Taxonomy" id="147207"/>
    <lineage>
        <taxon>Bacteria</taxon>
        <taxon>Bacillati</taxon>
        <taxon>Actinomycetota</taxon>
        <taxon>Coriobacteriia</taxon>
        <taxon>Coriobacteriales</taxon>
        <taxon>Coriobacteriaceae</taxon>
        <taxon>Collinsella</taxon>
    </lineage>
</organism>